<dbReference type="NCBIfam" id="NF041808">
    <property type="entry name" value="daptide_123"/>
    <property type="match status" value="1"/>
</dbReference>
<name>A0ABN3JZY1_9ACTN</name>
<dbReference type="RefSeq" id="WP_344605553.1">
    <property type="nucleotide sequence ID" value="NZ_BAAATK010000027.1"/>
</dbReference>
<accession>A0ABN3JZY1</accession>
<reference evidence="2 3" key="1">
    <citation type="journal article" date="2019" name="Int. J. Syst. Evol. Microbiol.">
        <title>The Global Catalogue of Microorganisms (GCM) 10K type strain sequencing project: providing services to taxonomists for standard genome sequencing and annotation.</title>
        <authorList>
            <consortium name="The Broad Institute Genomics Platform"/>
            <consortium name="The Broad Institute Genome Sequencing Center for Infectious Disease"/>
            <person name="Wu L."/>
            <person name="Ma J."/>
        </authorList>
    </citation>
    <scope>NUCLEOTIDE SEQUENCE [LARGE SCALE GENOMIC DNA]</scope>
    <source>
        <strain evidence="2 3">JCM 6922</strain>
    </source>
</reference>
<feature type="transmembrane region" description="Helical" evidence="1">
    <location>
        <begin position="44"/>
        <end position="66"/>
    </location>
</feature>
<evidence type="ECO:0008006" key="4">
    <source>
        <dbReference type="Google" id="ProtNLM"/>
    </source>
</evidence>
<keyword evidence="3" id="KW-1185">Reference proteome</keyword>
<evidence type="ECO:0000313" key="3">
    <source>
        <dbReference type="Proteomes" id="UP001500460"/>
    </source>
</evidence>
<dbReference type="EMBL" id="BAAATK010000027">
    <property type="protein sequence ID" value="GAA2445464.1"/>
    <property type="molecule type" value="Genomic_DNA"/>
</dbReference>
<gene>
    <name evidence="2" type="ORF">GCM10010421_41100</name>
</gene>
<protein>
    <recommendedName>
        <fullName evidence="4">Thiocillin family RiPP</fullName>
    </recommendedName>
</protein>
<evidence type="ECO:0000256" key="1">
    <source>
        <dbReference type="SAM" id="Phobius"/>
    </source>
</evidence>
<keyword evidence="1" id="KW-0812">Transmembrane</keyword>
<keyword evidence="1" id="KW-1133">Transmembrane helix</keyword>
<dbReference type="Proteomes" id="UP001500460">
    <property type="component" value="Unassembled WGS sequence"/>
</dbReference>
<organism evidence="2 3">
    <name type="scientific">Streptomyces glaucus</name>
    <dbReference type="NCBI Taxonomy" id="284029"/>
    <lineage>
        <taxon>Bacteria</taxon>
        <taxon>Bacillati</taxon>
        <taxon>Actinomycetota</taxon>
        <taxon>Actinomycetes</taxon>
        <taxon>Kitasatosporales</taxon>
        <taxon>Streptomycetaceae</taxon>
        <taxon>Streptomyces</taxon>
    </lineage>
</organism>
<evidence type="ECO:0000313" key="2">
    <source>
        <dbReference type="EMBL" id="GAA2445464.1"/>
    </source>
</evidence>
<proteinExistence type="predicted"/>
<comment type="caution">
    <text evidence="2">The sequence shown here is derived from an EMBL/GenBank/DDBJ whole genome shotgun (WGS) entry which is preliminary data.</text>
</comment>
<keyword evidence="1" id="KW-0472">Membrane</keyword>
<sequence length="67" mass="6857">MQTANGNSAAAAPLELALQELEAQQLDMQELEALDAPDFSWSDALSFAGGLSAGGVVSYVSIVTLAT</sequence>